<keyword evidence="4 7" id="KW-1133">Transmembrane helix</keyword>
<evidence type="ECO:0000259" key="8">
    <source>
        <dbReference type="Pfam" id="PF13396"/>
    </source>
</evidence>
<evidence type="ECO:0000256" key="4">
    <source>
        <dbReference type="ARBA" id="ARBA00022989"/>
    </source>
</evidence>
<feature type="transmembrane region" description="Helical" evidence="7">
    <location>
        <begin position="34"/>
        <end position="54"/>
    </location>
</feature>
<reference evidence="9 10" key="1">
    <citation type="submission" date="2023-01" db="EMBL/GenBank/DDBJ databases">
        <title>Characterization of estradiol degrading bacteria Microbacterium sp. MZT7 and reveal degrading genes through genome analysis.</title>
        <authorList>
            <person name="Hao P."/>
            <person name="Gao Y."/>
        </authorList>
    </citation>
    <scope>NUCLEOTIDE SEQUENCE [LARGE SCALE GENOMIC DNA]</scope>
    <source>
        <strain evidence="9 10">MZT7</strain>
    </source>
</reference>
<feature type="region of interest" description="Disordered" evidence="6">
    <location>
        <begin position="114"/>
        <end position="133"/>
    </location>
</feature>
<dbReference type="Pfam" id="PF13396">
    <property type="entry name" value="PLDc_N"/>
    <property type="match status" value="1"/>
</dbReference>
<keyword evidence="3 7" id="KW-0812">Transmembrane</keyword>
<feature type="region of interest" description="Disordered" evidence="6">
    <location>
        <begin position="68"/>
        <end position="95"/>
    </location>
</feature>
<evidence type="ECO:0000256" key="5">
    <source>
        <dbReference type="ARBA" id="ARBA00023136"/>
    </source>
</evidence>
<proteinExistence type="predicted"/>
<dbReference type="Proteomes" id="UP001199642">
    <property type="component" value="Chromosome"/>
</dbReference>
<keyword evidence="2" id="KW-1003">Cell membrane</keyword>
<gene>
    <name evidence="9" type="ORF">K8F61_00370</name>
</gene>
<evidence type="ECO:0000256" key="2">
    <source>
        <dbReference type="ARBA" id="ARBA00022475"/>
    </source>
</evidence>
<keyword evidence="5 7" id="KW-0472">Membrane</keyword>
<evidence type="ECO:0000256" key="7">
    <source>
        <dbReference type="SAM" id="Phobius"/>
    </source>
</evidence>
<accession>A0ABY3RUX8</accession>
<protein>
    <submittedName>
        <fullName evidence="9">PLD nuclease N-terminal domain-containing protein</fullName>
    </submittedName>
</protein>
<evidence type="ECO:0000256" key="1">
    <source>
        <dbReference type="ARBA" id="ARBA00004651"/>
    </source>
</evidence>
<evidence type="ECO:0000313" key="10">
    <source>
        <dbReference type="Proteomes" id="UP001199642"/>
    </source>
</evidence>
<evidence type="ECO:0000256" key="3">
    <source>
        <dbReference type="ARBA" id="ARBA00022692"/>
    </source>
</evidence>
<dbReference type="InterPro" id="IPR027379">
    <property type="entry name" value="CLS_N"/>
</dbReference>
<organism evidence="9 10">
    <name type="scientific">Microbacterium resistens</name>
    <dbReference type="NCBI Taxonomy" id="156977"/>
    <lineage>
        <taxon>Bacteria</taxon>
        <taxon>Bacillati</taxon>
        <taxon>Actinomycetota</taxon>
        <taxon>Actinomycetes</taxon>
        <taxon>Micrococcales</taxon>
        <taxon>Microbacteriaceae</taxon>
        <taxon>Microbacterium</taxon>
    </lineage>
</organism>
<evidence type="ECO:0000313" key="9">
    <source>
        <dbReference type="EMBL" id="UGS26730.1"/>
    </source>
</evidence>
<name>A0ABY3RUX8_9MICO</name>
<dbReference type="EMBL" id="CP082781">
    <property type="protein sequence ID" value="UGS26730.1"/>
    <property type="molecule type" value="Genomic_DNA"/>
</dbReference>
<sequence>MAVLFSLLVLALMIGALIDIITREDGQVKHLPKVFWIILVVILPLAGSIIWFLVGREYGDSGVRIPRMRGERRGPAAPAAPSVPPAPVDTRTTEQQIADLDREIEEWRLRAEIERRRRESGDGTPSDGNGSGS</sequence>
<dbReference type="RefSeq" id="WP_067249778.1">
    <property type="nucleotide sequence ID" value="NZ_CP082781.1"/>
</dbReference>
<evidence type="ECO:0000256" key="6">
    <source>
        <dbReference type="SAM" id="MobiDB-lite"/>
    </source>
</evidence>
<keyword evidence="10" id="KW-1185">Reference proteome</keyword>
<comment type="subcellular location">
    <subcellularLocation>
        <location evidence="1">Cell membrane</location>
        <topology evidence="1">Multi-pass membrane protein</topology>
    </subcellularLocation>
</comment>
<feature type="domain" description="Cardiolipin synthase N-terminal" evidence="8">
    <location>
        <begin position="11"/>
        <end position="56"/>
    </location>
</feature>